<protein>
    <submittedName>
        <fullName evidence="3">Uncharacterized protein</fullName>
    </submittedName>
</protein>
<evidence type="ECO:0000313" key="4">
    <source>
        <dbReference type="Proteomes" id="UP000253495"/>
    </source>
</evidence>
<accession>A0A368VXH1</accession>
<gene>
    <name evidence="3" type="ORF">DFQ14_10113</name>
</gene>
<feature type="compositionally biased region" description="Polar residues" evidence="1">
    <location>
        <begin position="279"/>
        <end position="290"/>
    </location>
</feature>
<dbReference type="RefSeq" id="WP_114450964.1">
    <property type="nucleotide sequence ID" value="NZ_QPJC01000001.1"/>
</dbReference>
<evidence type="ECO:0000313" key="3">
    <source>
        <dbReference type="EMBL" id="RCW46677.1"/>
    </source>
</evidence>
<feature type="compositionally biased region" description="Low complexity" evidence="1">
    <location>
        <begin position="262"/>
        <end position="278"/>
    </location>
</feature>
<feature type="transmembrane region" description="Helical" evidence="2">
    <location>
        <begin position="67"/>
        <end position="89"/>
    </location>
</feature>
<reference evidence="3 4" key="1">
    <citation type="submission" date="2018-07" db="EMBL/GenBank/DDBJ databases">
        <title>Genomic Encyclopedia of Type Strains, Phase III (KMG-III): the genomes of soil and plant-associated and newly described type strains.</title>
        <authorList>
            <person name="Whitman W."/>
        </authorList>
    </citation>
    <scope>NUCLEOTIDE SEQUENCE [LARGE SCALE GENOMIC DNA]</scope>
    <source>
        <strain evidence="3 4">CECT 8575</strain>
    </source>
</reference>
<keyword evidence="4" id="KW-1185">Reference proteome</keyword>
<name>A0A368VXH1_9ACTN</name>
<feature type="compositionally biased region" description="Low complexity" evidence="1">
    <location>
        <begin position="151"/>
        <end position="178"/>
    </location>
</feature>
<sequence>MHSVKPTGWTGRIEGPVTPAPHQSTTPTPQHPPRDPLEDTHPDGGLYKFDLGTVPASVTPPPTWRRAAWFAVASSAATLGGLMFATAALMGNTTSIQGLDLPSRPRGGDYPPLPEVGNHAPPTGTTGSVTLEPRPPSLPHTEIAAAVPEQAGASDRSGAASSPRPSGSATPSTPTPGDETPPDEPGAGLLPGAPPGEEFPGENLLRGVLPIGDVLALGDTSDSSEPTDVEPTDPGYAAATSGSEGSGGESSGGESSGGESSGGESSAAESPGVAASSENSDNLDPAGSSSTDDDAVRQRTEQYFASVARGDLRDAFALTAGTLRARGYESFASRYARAASIEVLDSSVRDTGTVTTLRIVREDETVTTQRRKLEFTDEEKPRITADTLIPRRSRR</sequence>
<dbReference type="AlphaFoldDB" id="A0A368VXH1"/>
<organism evidence="3 4">
    <name type="scientific">Halopolyspora algeriensis</name>
    <dbReference type="NCBI Taxonomy" id="1500506"/>
    <lineage>
        <taxon>Bacteria</taxon>
        <taxon>Bacillati</taxon>
        <taxon>Actinomycetota</taxon>
        <taxon>Actinomycetes</taxon>
        <taxon>Actinomycetes incertae sedis</taxon>
        <taxon>Halopolyspora</taxon>
    </lineage>
</organism>
<feature type="compositionally biased region" description="Basic and acidic residues" evidence="1">
    <location>
        <begin position="32"/>
        <end position="42"/>
    </location>
</feature>
<dbReference type="EMBL" id="QPJC01000001">
    <property type="protein sequence ID" value="RCW46677.1"/>
    <property type="molecule type" value="Genomic_DNA"/>
</dbReference>
<dbReference type="Proteomes" id="UP000253495">
    <property type="component" value="Unassembled WGS sequence"/>
</dbReference>
<keyword evidence="2" id="KW-0472">Membrane</keyword>
<keyword evidence="2" id="KW-1133">Transmembrane helix</keyword>
<evidence type="ECO:0000256" key="1">
    <source>
        <dbReference type="SAM" id="MobiDB-lite"/>
    </source>
</evidence>
<dbReference type="OrthoDB" id="3677000at2"/>
<feature type="compositionally biased region" description="Gly residues" evidence="1">
    <location>
        <begin position="244"/>
        <end position="261"/>
    </location>
</feature>
<evidence type="ECO:0000256" key="2">
    <source>
        <dbReference type="SAM" id="Phobius"/>
    </source>
</evidence>
<feature type="region of interest" description="Disordered" evidence="1">
    <location>
        <begin position="1"/>
        <end position="54"/>
    </location>
</feature>
<feature type="region of interest" description="Disordered" evidence="1">
    <location>
        <begin position="98"/>
        <end position="298"/>
    </location>
</feature>
<keyword evidence="2" id="KW-0812">Transmembrane</keyword>
<proteinExistence type="predicted"/>
<comment type="caution">
    <text evidence="3">The sequence shown here is derived from an EMBL/GenBank/DDBJ whole genome shotgun (WGS) entry which is preliminary data.</text>
</comment>
<feature type="compositionally biased region" description="Low complexity" evidence="1">
    <location>
        <begin position="185"/>
        <end position="202"/>
    </location>
</feature>